<evidence type="ECO:0000313" key="3">
    <source>
        <dbReference type="Proteomes" id="UP000431901"/>
    </source>
</evidence>
<feature type="transmembrane region" description="Helical" evidence="1">
    <location>
        <begin position="21"/>
        <end position="39"/>
    </location>
</feature>
<dbReference type="RefSeq" id="WP_161102631.1">
    <property type="nucleotide sequence ID" value="NZ_JBHLYI010000013.1"/>
</dbReference>
<feature type="transmembrane region" description="Helical" evidence="1">
    <location>
        <begin position="87"/>
        <end position="106"/>
    </location>
</feature>
<proteinExistence type="predicted"/>
<dbReference type="Proteomes" id="UP000431901">
    <property type="component" value="Unassembled WGS sequence"/>
</dbReference>
<reference evidence="2 3" key="1">
    <citation type="submission" date="2019-12" db="EMBL/GenBank/DDBJ databases">
        <title>Nocardia macrotermitis sp. nov. and Nocardia aurantia sp. nov., isolated from the gut of the fungus growing-termite Macrotermes natalensis.</title>
        <authorList>
            <person name="Christine B."/>
            <person name="Rene B."/>
        </authorList>
    </citation>
    <scope>NUCLEOTIDE SEQUENCE [LARGE SCALE GENOMIC DNA]</scope>
    <source>
        <strain evidence="2 3">DSM 102126</strain>
    </source>
</reference>
<organism evidence="2 3">
    <name type="scientific">Actinomadura rayongensis</name>
    <dbReference type="NCBI Taxonomy" id="1429076"/>
    <lineage>
        <taxon>Bacteria</taxon>
        <taxon>Bacillati</taxon>
        <taxon>Actinomycetota</taxon>
        <taxon>Actinomycetes</taxon>
        <taxon>Streptosporangiales</taxon>
        <taxon>Thermomonosporaceae</taxon>
        <taxon>Actinomadura</taxon>
    </lineage>
</organism>
<dbReference type="EMBL" id="WUTW01000002">
    <property type="protein sequence ID" value="MXQ64395.1"/>
    <property type="molecule type" value="Genomic_DNA"/>
</dbReference>
<keyword evidence="1" id="KW-1133">Transmembrane helix</keyword>
<evidence type="ECO:0000313" key="2">
    <source>
        <dbReference type="EMBL" id="MXQ64395.1"/>
    </source>
</evidence>
<protein>
    <submittedName>
        <fullName evidence="2">Uncharacterized protein</fullName>
    </submittedName>
</protein>
<keyword evidence="3" id="KW-1185">Reference proteome</keyword>
<evidence type="ECO:0000256" key="1">
    <source>
        <dbReference type="SAM" id="Phobius"/>
    </source>
</evidence>
<gene>
    <name evidence="2" type="ORF">GQ466_10130</name>
</gene>
<comment type="caution">
    <text evidence="2">The sequence shown here is derived from an EMBL/GenBank/DDBJ whole genome shotgun (WGS) entry which is preliminary data.</text>
</comment>
<dbReference type="OrthoDB" id="3627562at2"/>
<sequence length="144" mass="15675">MNGIIARRRGTEITWDDLRDVRPLPVWFFGFEGLMAGAFDLCKAWHGAWALLLALAAVNMVVGLTVLRRRLKLARAMLRNSRTRKIAVALVAARIALHAVLAALGLQITAPAAHLALAAAMTAGTVALLWLNQRLTFRALARTA</sequence>
<name>A0A6I4W812_9ACTN</name>
<keyword evidence="1" id="KW-0812">Transmembrane</keyword>
<feature type="transmembrane region" description="Helical" evidence="1">
    <location>
        <begin position="112"/>
        <end position="132"/>
    </location>
</feature>
<feature type="transmembrane region" description="Helical" evidence="1">
    <location>
        <begin position="45"/>
        <end position="67"/>
    </location>
</feature>
<keyword evidence="1" id="KW-0472">Membrane</keyword>
<dbReference type="AlphaFoldDB" id="A0A6I4W812"/>
<accession>A0A6I4W812</accession>